<evidence type="ECO:0000256" key="3">
    <source>
        <dbReference type="ARBA" id="ARBA00022777"/>
    </source>
</evidence>
<dbReference type="SUPFAM" id="SSF52172">
    <property type="entry name" value="CheY-like"/>
    <property type="match status" value="1"/>
</dbReference>
<dbReference type="InterPro" id="IPR003018">
    <property type="entry name" value="GAF"/>
</dbReference>
<dbReference type="STRING" id="706587.Desti_0249"/>
<dbReference type="RefSeq" id="WP_014808154.1">
    <property type="nucleotide sequence ID" value="NC_018025.1"/>
</dbReference>
<dbReference type="PANTHER" id="PTHR44591:SF3">
    <property type="entry name" value="RESPONSE REGULATORY DOMAIN-CONTAINING PROTEIN"/>
    <property type="match status" value="1"/>
</dbReference>
<keyword evidence="6" id="KW-0238">DNA-binding</keyword>
<dbReference type="AlphaFoldDB" id="I4C0A4"/>
<dbReference type="PROSITE" id="PS50110">
    <property type="entry name" value="RESPONSE_REGULATORY"/>
    <property type="match status" value="1"/>
</dbReference>
<dbReference type="SMART" id="SM00065">
    <property type="entry name" value="GAF"/>
    <property type="match status" value="1"/>
</dbReference>
<evidence type="ECO:0000256" key="2">
    <source>
        <dbReference type="ARBA" id="ARBA00022679"/>
    </source>
</evidence>
<dbReference type="PANTHER" id="PTHR44591">
    <property type="entry name" value="STRESS RESPONSE REGULATOR PROTEIN 1"/>
    <property type="match status" value="1"/>
</dbReference>
<dbReference type="GO" id="GO:0016301">
    <property type="term" value="F:kinase activity"/>
    <property type="evidence" value="ECO:0007669"/>
    <property type="project" value="UniProtKB-KW"/>
</dbReference>
<dbReference type="eggNOG" id="COG2204">
    <property type="taxonomic scope" value="Bacteria"/>
</dbReference>
<dbReference type="SMART" id="SM00448">
    <property type="entry name" value="REC"/>
    <property type="match status" value="1"/>
</dbReference>
<evidence type="ECO:0000256" key="4">
    <source>
        <dbReference type="PROSITE-ProRule" id="PRU00169"/>
    </source>
</evidence>
<dbReference type="OrthoDB" id="9765588at2"/>
<dbReference type="GO" id="GO:0000160">
    <property type="term" value="P:phosphorelay signal transduction system"/>
    <property type="evidence" value="ECO:0007669"/>
    <property type="project" value="InterPro"/>
</dbReference>
<evidence type="ECO:0000313" key="6">
    <source>
        <dbReference type="EMBL" id="AFM22995.1"/>
    </source>
</evidence>
<dbReference type="InterPro" id="IPR011006">
    <property type="entry name" value="CheY-like_superfamily"/>
</dbReference>
<dbReference type="Pfam" id="PF00072">
    <property type="entry name" value="Response_reg"/>
    <property type="match status" value="1"/>
</dbReference>
<keyword evidence="3" id="KW-0418">Kinase</keyword>
<protein>
    <submittedName>
        <fullName evidence="6">Response regulator with CheY-like receiver, AAA-type ATPase, and DNA-binding domains</fullName>
    </submittedName>
</protein>
<evidence type="ECO:0000313" key="7">
    <source>
        <dbReference type="Proteomes" id="UP000006055"/>
    </source>
</evidence>
<dbReference type="InterPro" id="IPR001789">
    <property type="entry name" value="Sig_transdc_resp-reg_receiver"/>
</dbReference>
<dbReference type="Gene3D" id="3.30.450.40">
    <property type="match status" value="1"/>
</dbReference>
<evidence type="ECO:0000256" key="1">
    <source>
        <dbReference type="ARBA" id="ARBA00022553"/>
    </source>
</evidence>
<dbReference type="Proteomes" id="UP000006055">
    <property type="component" value="Chromosome"/>
</dbReference>
<feature type="domain" description="Response regulatory" evidence="5">
    <location>
        <begin position="7"/>
        <end position="120"/>
    </location>
</feature>
<keyword evidence="7" id="KW-1185">Reference proteome</keyword>
<dbReference type="InterPro" id="IPR050595">
    <property type="entry name" value="Bact_response_regulator"/>
</dbReference>
<dbReference type="KEGG" id="dti:Desti_0249"/>
<dbReference type="EMBL" id="CP003360">
    <property type="protein sequence ID" value="AFM22995.1"/>
    <property type="molecule type" value="Genomic_DNA"/>
</dbReference>
<keyword evidence="2" id="KW-0808">Transferase</keyword>
<dbReference type="InterPro" id="IPR029016">
    <property type="entry name" value="GAF-like_dom_sf"/>
</dbReference>
<dbReference type="GO" id="GO:0003677">
    <property type="term" value="F:DNA binding"/>
    <property type="evidence" value="ECO:0007669"/>
    <property type="project" value="UniProtKB-KW"/>
</dbReference>
<evidence type="ECO:0000259" key="5">
    <source>
        <dbReference type="PROSITE" id="PS50110"/>
    </source>
</evidence>
<dbReference type="SUPFAM" id="SSF55781">
    <property type="entry name" value="GAF domain-like"/>
    <property type="match status" value="1"/>
</dbReference>
<dbReference type="Pfam" id="PF13185">
    <property type="entry name" value="GAF_2"/>
    <property type="match status" value="1"/>
</dbReference>
<organism evidence="6 7">
    <name type="scientific">Desulfomonile tiedjei (strain ATCC 49306 / DSM 6799 / DCB-1)</name>
    <dbReference type="NCBI Taxonomy" id="706587"/>
    <lineage>
        <taxon>Bacteria</taxon>
        <taxon>Pseudomonadati</taxon>
        <taxon>Thermodesulfobacteriota</taxon>
        <taxon>Desulfomonilia</taxon>
        <taxon>Desulfomonilales</taxon>
        <taxon>Desulfomonilaceae</taxon>
        <taxon>Desulfomonile</taxon>
    </lineage>
</organism>
<reference evidence="7" key="1">
    <citation type="submission" date="2012-06" db="EMBL/GenBank/DDBJ databases">
        <title>Complete sequence of chromosome of Desulfomonile tiedjei DSM 6799.</title>
        <authorList>
            <person name="Lucas S."/>
            <person name="Copeland A."/>
            <person name="Lapidus A."/>
            <person name="Glavina del Rio T."/>
            <person name="Dalin E."/>
            <person name="Tice H."/>
            <person name="Bruce D."/>
            <person name="Goodwin L."/>
            <person name="Pitluck S."/>
            <person name="Peters L."/>
            <person name="Ovchinnikova G."/>
            <person name="Zeytun A."/>
            <person name="Lu M."/>
            <person name="Kyrpides N."/>
            <person name="Mavromatis K."/>
            <person name="Ivanova N."/>
            <person name="Brettin T."/>
            <person name="Detter J.C."/>
            <person name="Han C."/>
            <person name="Larimer F."/>
            <person name="Land M."/>
            <person name="Hauser L."/>
            <person name="Markowitz V."/>
            <person name="Cheng J.-F."/>
            <person name="Hugenholtz P."/>
            <person name="Woyke T."/>
            <person name="Wu D."/>
            <person name="Spring S."/>
            <person name="Schroeder M."/>
            <person name="Brambilla E."/>
            <person name="Klenk H.-P."/>
            <person name="Eisen J.A."/>
        </authorList>
    </citation>
    <scope>NUCLEOTIDE SEQUENCE [LARGE SCALE GENOMIC DNA]</scope>
    <source>
        <strain evidence="7">ATCC 49306 / DSM 6799 / DCB-1</strain>
    </source>
</reference>
<feature type="modified residue" description="4-aspartylphosphate" evidence="4">
    <location>
        <position position="55"/>
    </location>
</feature>
<dbReference type="Gene3D" id="3.40.50.2300">
    <property type="match status" value="1"/>
</dbReference>
<name>I4C0A4_DESTA</name>
<proteinExistence type="predicted"/>
<dbReference type="eggNOG" id="COG2203">
    <property type="taxonomic scope" value="Bacteria"/>
</dbReference>
<keyword evidence="1 4" id="KW-0597">Phosphoprotein</keyword>
<sequence>MVKEQEKILVLDDKDIASDSVRRILESEYIVHVSNSVSDALNMLHNGGFDLLITDVRTPDAKDLKTMESVSEVDPNVSFIVITESSTVNSAVETMKSGAADYVTKPFTPDQLTDLVHRVLESRKIRLDQNFRDRRFEELKRKISSTLNLKEVLGLIVEGIVTMAKVKGATLSLLDKDREMLRVYAYSGLSKEYVDKGPLDSSKSIGESIISGKDVWVENAATDPRLQYPAEAVREGISSILSLPLIVRGIVIGCLRVYTGEVRTFSKDEIDFLHKFADQAAIAIENARSYEDVMDEYEVIKDDLWDFFDPYGYL</sequence>
<gene>
    <name evidence="6" type="ordered locus">Desti_0249</name>
</gene>
<dbReference type="HOGENOM" id="CLU_882040_0_0_7"/>
<accession>I4C0A4</accession>